<accession>A0A9W4JH79</accession>
<dbReference type="InterPro" id="IPR050314">
    <property type="entry name" value="Glycosyl_Hydrlase_18"/>
</dbReference>
<dbReference type="PROSITE" id="PS00026">
    <property type="entry name" value="CHIT_BIND_I_1"/>
    <property type="match status" value="1"/>
</dbReference>
<evidence type="ECO:0000313" key="7">
    <source>
        <dbReference type="Proteomes" id="UP001152592"/>
    </source>
</evidence>
<dbReference type="Gene3D" id="3.20.20.80">
    <property type="entry name" value="Glycosidases"/>
    <property type="match status" value="2"/>
</dbReference>
<keyword evidence="3" id="KW-0147">Chitin-binding</keyword>
<sequence length="874" mass="97805">MKFSLVCGDDYVASCERKAECDPRFGSEWSEKSSCPLNVCCSKFGFCGTTSEFCGKKKVKRPSYDKSSHILQRVVGYYETWSTRRRCKQFWPEKIPLGIYTHINMAFAVIDPETFTVRPSLTADLELYKRVSRLKKDDSDLKVFIAISGWSYNDPGPTSTTFSDLAASKSNQDKFFDSLTKFIANGRPEDFANFSKFLKNLKARLKRTSGRDGLSITLPTSFYEILNAHTNLTEIQNSLDLLWRNNIPPNQVVLGLAFYGRAYTVADTTCTKPGCLFASEAEPGDCSHEVGILMNSEIDEIIVNKKPKVIFDKKAAVKMITWDENQWVSFDDADTFQLKADFARSQCLGGLMAWAISHNQENRTYSRAPETAAQRKFKALPDQIKTDNTVKIKHDQCKWTNCGDLCPAGWVLLRQAPKCGWYNFNNSDCEGKCPDRIFELGGTNAGYSTVNSNYQAACCTSGKKSTTLYEKCEWGASFKYDSYKYPAAKSDVLLKSCNGNRGSAYTGDWKSNKNEERKLCCDTSDENMTFDDCKWENDYSSTSYTVVPEKGSESESGYCFSSCPGNKVRVAMESLNTCARKTGSRAKCCSPNYTTTKNVVDPMCHSGYGYNDGDIFDPVDKRAFTEVTLIGNASQHIDAPTSLIKRQQQTYFTSNSAMIIAVDIIYAFRGTSMTAKALKQVEVWNKVVNAQFTHLVTSELIPFLKNVLREFYTAVAEDLAGRIIYNLGNWNRMVGGASSNDEDAALKCDISSLDNWDPEYAIDPDTYGTNSNGVTKWLLYSLDKREGNRRPFTIDCGIDPATGLRRTMIIESAAYPNGEEGNALERANGLTVRFALANEDDCTDVSIDPNSPNNLWESVSIYLPLMMPHSTTHC</sequence>
<dbReference type="Gene3D" id="3.30.60.10">
    <property type="entry name" value="Endochitinase-like"/>
    <property type="match status" value="1"/>
</dbReference>
<dbReference type="EMBL" id="CAJVPD010000244">
    <property type="protein sequence ID" value="CAG8390691.1"/>
    <property type="molecule type" value="Genomic_DNA"/>
</dbReference>
<dbReference type="GO" id="GO:0008843">
    <property type="term" value="F:endochitinase activity"/>
    <property type="evidence" value="ECO:0007669"/>
    <property type="project" value="UniProtKB-EC"/>
</dbReference>
<dbReference type="InterPro" id="IPR001223">
    <property type="entry name" value="Glyco_hydro18_cat"/>
</dbReference>
<dbReference type="SUPFAM" id="SSF54556">
    <property type="entry name" value="Chitinase insertion domain"/>
    <property type="match status" value="1"/>
</dbReference>
<comment type="caution">
    <text evidence="6">The sequence shown here is derived from an EMBL/GenBank/DDBJ whole genome shotgun (WGS) entry which is preliminary data.</text>
</comment>
<name>A0A9W4JH79_9EURO</name>
<proteinExistence type="inferred from homology"/>
<keyword evidence="4" id="KW-0843">Virulence</keyword>
<dbReference type="SUPFAM" id="SSF57016">
    <property type="entry name" value="Plant lectins/antimicrobial peptides"/>
    <property type="match status" value="1"/>
</dbReference>
<evidence type="ECO:0000256" key="2">
    <source>
        <dbReference type="ARBA" id="ARBA00012729"/>
    </source>
</evidence>
<dbReference type="PANTHER" id="PTHR11177">
    <property type="entry name" value="CHITINASE"/>
    <property type="match status" value="1"/>
</dbReference>
<dbReference type="InterPro" id="IPR011583">
    <property type="entry name" value="Chitinase_II/V-like_cat"/>
</dbReference>
<evidence type="ECO:0000256" key="1">
    <source>
        <dbReference type="ARBA" id="ARBA00008682"/>
    </source>
</evidence>
<dbReference type="PROSITE" id="PS51910">
    <property type="entry name" value="GH18_2"/>
    <property type="match status" value="1"/>
</dbReference>
<dbReference type="Proteomes" id="UP001152592">
    <property type="component" value="Unassembled WGS sequence"/>
</dbReference>
<dbReference type="Pfam" id="PF00704">
    <property type="entry name" value="Glyco_hydro_18"/>
    <property type="match status" value="2"/>
</dbReference>
<evidence type="ECO:0000256" key="3">
    <source>
        <dbReference type="ARBA" id="ARBA00022669"/>
    </source>
</evidence>
<protein>
    <recommendedName>
        <fullName evidence="2">chitinase</fullName>
        <ecNumber evidence="2">3.2.1.14</ecNumber>
    </recommendedName>
</protein>
<dbReference type="SUPFAM" id="SSF51445">
    <property type="entry name" value="(Trans)glycosidases"/>
    <property type="match status" value="1"/>
</dbReference>
<dbReference type="EC" id="3.2.1.14" evidence="2"/>
<dbReference type="Pfam" id="PF00187">
    <property type="entry name" value="Chitin_bind_1"/>
    <property type="match status" value="1"/>
</dbReference>
<dbReference type="OrthoDB" id="416741at2759"/>
<dbReference type="SMART" id="SM00636">
    <property type="entry name" value="Glyco_18"/>
    <property type="match status" value="1"/>
</dbReference>
<dbReference type="CDD" id="cd00035">
    <property type="entry name" value="ChtBD1"/>
    <property type="match status" value="1"/>
</dbReference>
<dbReference type="SMART" id="SM00270">
    <property type="entry name" value="ChtBD1"/>
    <property type="match status" value="1"/>
</dbReference>
<feature type="domain" description="GH18" evidence="5">
    <location>
        <begin position="72"/>
        <end position="376"/>
    </location>
</feature>
<dbReference type="GO" id="GO:0005975">
    <property type="term" value="P:carbohydrate metabolic process"/>
    <property type="evidence" value="ECO:0007669"/>
    <property type="project" value="InterPro"/>
</dbReference>
<dbReference type="GO" id="GO:0008061">
    <property type="term" value="F:chitin binding"/>
    <property type="evidence" value="ECO:0007669"/>
    <property type="project" value="UniProtKB-KW"/>
</dbReference>
<gene>
    <name evidence="6" type="ORF">PSALAMII_LOCUS6677</name>
</gene>
<dbReference type="Gene3D" id="3.10.50.10">
    <property type="match status" value="1"/>
</dbReference>
<evidence type="ECO:0000259" key="5">
    <source>
        <dbReference type="PROSITE" id="PS51910"/>
    </source>
</evidence>
<dbReference type="AlphaFoldDB" id="A0A9W4JH79"/>
<dbReference type="InterPro" id="IPR001002">
    <property type="entry name" value="Chitin-bd_1"/>
</dbReference>
<organism evidence="6 7">
    <name type="scientific">Penicillium salamii</name>
    <dbReference type="NCBI Taxonomy" id="1612424"/>
    <lineage>
        <taxon>Eukaryota</taxon>
        <taxon>Fungi</taxon>
        <taxon>Dikarya</taxon>
        <taxon>Ascomycota</taxon>
        <taxon>Pezizomycotina</taxon>
        <taxon>Eurotiomycetes</taxon>
        <taxon>Eurotiomycetidae</taxon>
        <taxon>Eurotiales</taxon>
        <taxon>Aspergillaceae</taxon>
        <taxon>Penicillium</taxon>
    </lineage>
</organism>
<reference evidence="6" key="1">
    <citation type="submission" date="2021-07" db="EMBL/GenBank/DDBJ databases">
        <authorList>
            <person name="Branca A.L. A."/>
        </authorList>
    </citation>
    <scope>NUCLEOTIDE SEQUENCE</scope>
</reference>
<evidence type="ECO:0000313" key="6">
    <source>
        <dbReference type="EMBL" id="CAG8390691.1"/>
    </source>
</evidence>
<evidence type="ECO:0000256" key="4">
    <source>
        <dbReference type="ARBA" id="ARBA00023026"/>
    </source>
</evidence>
<comment type="similarity">
    <text evidence="1">Belongs to the glycosyl hydrolase 18 family. Chitinase class V subfamily.</text>
</comment>
<dbReference type="InterPro" id="IPR018371">
    <property type="entry name" value="Chitin-binding_1_CS"/>
</dbReference>
<dbReference type="PANTHER" id="PTHR11177:SF402">
    <property type="entry name" value="CHITINASE"/>
    <property type="match status" value="1"/>
</dbReference>
<dbReference type="InterPro" id="IPR017853">
    <property type="entry name" value="GH"/>
</dbReference>
<dbReference type="InterPro" id="IPR029070">
    <property type="entry name" value="Chitinase_insertion_sf"/>
</dbReference>
<dbReference type="InterPro" id="IPR036861">
    <property type="entry name" value="Endochitinase-like_sf"/>
</dbReference>